<proteinExistence type="predicted"/>
<sequence>MPQASAESWNWVSHLSPLDESKLHPETMQAMSESGWTPDRCIAVDAPLGELEQMGFTFAPYVRAVIANMYGLKIEPASEEGGEFGNYEPLIIRPEIIRRHRSVAEFIDAELGGTFAPIGLWLSSSYVFLESGGRAVGYLDGLIWQLGESFEAALNLMVRADKPLECVYVRPGRRPWPPPRP</sequence>
<comment type="caution">
    <text evidence="1">The sequence shown here is derived from an EMBL/GenBank/DDBJ whole genome shotgun (WGS) entry which is preliminary data.</text>
</comment>
<keyword evidence="2" id="KW-1185">Reference proteome</keyword>
<organism evidence="1 2">
    <name type="scientific">Streptomyces mooreae</name>
    <dbReference type="NCBI Taxonomy" id="3075523"/>
    <lineage>
        <taxon>Bacteria</taxon>
        <taxon>Bacillati</taxon>
        <taxon>Actinomycetota</taxon>
        <taxon>Actinomycetes</taxon>
        <taxon>Kitasatosporales</taxon>
        <taxon>Streptomycetaceae</taxon>
        <taxon>Streptomyces</taxon>
    </lineage>
</organism>
<dbReference type="InterPro" id="IPR025850">
    <property type="entry name" value="SUKH-3"/>
</dbReference>
<gene>
    <name evidence="1" type="ORF">RM550_17115</name>
</gene>
<protein>
    <submittedName>
        <fullName evidence="1">SUKH-3 domain-containing protein</fullName>
    </submittedName>
</protein>
<reference evidence="1" key="1">
    <citation type="submission" date="2024-05" db="EMBL/GenBank/DDBJ databases">
        <title>30 novel species of actinomycetes from the DSMZ collection.</title>
        <authorList>
            <person name="Nouioui I."/>
        </authorList>
    </citation>
    <scope>NUCLEOTIDE SEQUENCE</scope>
    <source>
        <strain evidence="1">DSM 41527</strain>
    </source>
</reference>
<accession>A0ABU2T937</accession>
<dbReference type="Proteomes" id="UP001180551">
    <property type="component" value="Unassembled WGS sequence"/>
</dbReference>
<dbReference type="RefSeq" id="WP_311624577.1">
    <property type="nucleotide sequence ID" value="NZ_JAVRFE010000020.1"/>
</dbReference>
<dbReference type="Pfam" id="PF14433">
    <property type="entry name" value="SUKH-3"/>
    <property type="match status" value="1"/>
</dbReference>
<dbReference type="EMBL" id="JAVRFE010000020">
    <property type="protein sequence ID" value="MDT0457437.1"/>
    <property type="molecule type" value="Genomic_DNA"/>
</dbReference>
<evidence type="ECO:0000313" key="1">
    <source>
        <dbReference type="EMBL" id="MDT0457437.1"/>
    </source>
</evidence>
<evidence type="ECO:0000313" key="2">
    <source>
        <dbReference type="Proteomes" id="UP001180551"/>
    </source>
</evidence>
<name>A0ABU2T937_9ACTN</name>